<sequence>MQAEQVRHVLVVGAGLGGLRTVEALRSNGYDGRISLVGAEEHLPYDRPPLSKQLLAGTWDADRVALRAADAYDDLGVRAYLGTRATGWQPGRVELDDGATLHADAVVVATGVVARRLPDQPDTVHTLRTLDDSLALRAALDTASSLTIVGAGFVGAEVASNARDRGIDVTVLEALPVPFARALGEDLGGLCARLLVESGARLRTGVGIDGFDDSGALLLADGDRVTADVTLVGIGGEPRLDWLSGSGIDVTRGLVCDASGRVDGADGLWAVGDVAAWWDDVLGRPTRREHWTNTVEQAAAVGAAIAGGEPPAPTVPYFWSDQFGLKVQLFGRPEPATRHVTLHGDGLDGGPVKGTVVGLLRDDTLVAVAGFGAARRVARYRALVGSGATIGEVEEMAATLA</sequence>
<keyword evidence="4" id="KW-0560">Oxidoreductase</keyword>
<dbReference type="Gene3D" id="3.30.390.30">
    <property type="match status" value="1"/>
</dbReference>
<comment type="cofactor">
    <cofactor evidence="1">
        <name>FAD</name>
        <dbReference type="ChEBI" id="CHEBI:57692"/>
    </cofactor>
</comment>
<keyword evidence="2" id="KW-0285">Flavoprotein</keyword>
<proteinExistence type="predicted"/>
<evidence type="ECO:0000313" key="8">
    <source>
        <dbReference type="Proteomes" id="UP000321685"/>
    </source>
</evidence>
<evidence type="ECO:0000259" key="5">
    <source>
        <dbReference type="Pfam" id="PF07992"/>
    </source>
</evidence>
<evidence type="ECO:0000256" key="3">
    <source>
        <dbReference type="ARBA" id="ARBA00022827"/>
    </source>
</evidence>
<gene>
    <name evidence="7" type="ORF">PSU4_14580</name>
</gene>
<evidence type="ECO:0000313" key="7">
    <source>
        <dbReference type="EMBL" id="GEL22504.1"/>
    </source>
</evidence>
<reference evidence="7 8" key="1">
    <citation type="submission" date="2019-07" db="EMBL/GenBank/DDBJ databases">
        <title>Whole genome shotgun sequence of Pseudonocardia sulfidoxydans NBRC 16205.</title>
        <authorList>
            <person name="Hosoyama A."/>
            <person name="Uohara A."/>
            <person name="Ohji S."/>
            <person name="Ichikawa N."/>
        </authorList>
    </citation>
    <scope>NUCLEOTIDE SEQUENCE [LARGE SCALE GENOMIC DNA]</scope>
    <source>
        <strain evidence="7 8">NBRC 16205</strain>
    </source>
</reference>
<keyword evidence="8" id="KW-1185">Reference proteome</keyword>
<evidence type="ECO:0000259" key="6">
    <source>
        <dbReference type="Pfam" id="PF14759"/>
    </source>
</evidence>
<evidence type="ECO:0000256" key="2">
    <source>
        <dbReference type="ARBA" id="ARBA00022630"/>
    </source>
</evidence>
<dbReference type="EMBL" id="BJVJ01000009">
    <property type="protein sequence ID" value="GEL22504.1"/>
    <property type="molecule type" value="Genomic_DNA"/>
</dbReference>
<dbReference type="InterPro" id="IPR016156">
    <property type="entry name" value="FAD/NAD-linked_Rdtase_dimer_sf"/>
</dbReference>
<dbReference type="Proteomes" id="UP000321685">
    <property type="component" value="Unassembled WGS sequence"/>
</dbReference>
<dbReference type="SUPFAM" id="SSF51905">
    <property type="entry name" value="FAD/NAD(P)-binding domain"/>
    <property type="match status" value="2"/>
</dbReference>
<dbReference type="GO" id="GO:0005737">
    <property type="term" value="C:cytoplasm"/>
    <property type="evidence" value="ECO:0007669"/>
    <property type="project" value="TreeGrafter"/>
</dbReference>
<dbReference type="SUPFAM" id="SSF55424">
    <property type="entry name" value="FAD/NAD-linked reductases, dimerisation (C-terminal) domain"/>
    <property type="match status" value="1"/>
</dbReference>
<dbReference type="InterPro" id="IPR023753">
    <property type="entry name" value="FAD/NAD-binding_dom"/>
</dbReference>
<evidence type="ECO:0000256" key="1">
    <source>
        <dbReference type="ARBA" id="ARBA00001974"/>
    </source>
</evidence>
<protein>
    <submittedName>
        <fullName evidence="7">Ferredoxin reductase</fullName>
    </submittedName>
</protein>
<feature type="domain" description="Reductase C-terminal" evidence="6">
    <location>
        <begin position="317"/>
        <end position="391"/>
    </location>
</feature>
<dbReference type="Pfam" id="PF14759">
    <property type="entry name" value="Reductase_C"/>
    <property type="match status" value="1"/>
</dbReference>
<name>A0A511DFJ6_9PSEU</name>
<dbReference type="RefSeq" id="WP_147103883.1">
    <property type="nucleotide sequence ID" value="NZ_BJVJ01000009.1"/>
</dbReference>
<dbReference type="InterPro" id="IPR050446">
    <property type="entry name" value="FAD-oxidoreductase/Apoptosis"/>
</dbReference>
<organism evidence="7 8">
    <name type="scientific">Pseudonocardia sulfidoxydans NBRC 16205</name>
    <dbReference type="NCBI Taxonomy" id="1223511"/>
    <lineage>
        <taxon>Bacteria</taxon>
        <taxon>Bacillati</taxon>
        <taxon>Actinomycetota</taxon>
        <taxon>Actinomycetes</taxon>
        <taxon>Pseudonocardiales</taxon>
        <taxon>Pseudonocardiaceae</taxon>
        <taxon>Pseudonocardia</taxon>
    </lineage>
</organism>
<dbReference type="PANTHER" id="PTHR43557:SF2">
    <property type="entry name" value="RIESKE DOMAIN-CONTAINING PROTEIN-RELATED"/>
    <property type="match status" value="1"/>
</dbReference>
<comment type="caution">
    <text evidence="7">The sequence shown here is derived from an EMBL/GenBank/DDBJ whole genome shotgun (WGS) entry which is preliminary data.</text>
</comment>
<dbReference type="AlphaFoldDB" id="A0A511DFJ6"/>
<dbReference type="Pfam" id="PF07992">
    <property type="entry name" value="Pyr_redox_2"/>
    <property type="match status" value="1"/>
</dbReference>
<dbReference type="InterPro" id="IPR036188">
    <property type="entry name" value="FAD/NAD-bd_sf"/>
</dbReference>
<dbReference type="PANTHER" id="PTHR43557">
    <property type="entry name" value="APOPTOSIS-INDUCING FACTOR 1"/>
    <property type="match status" value="1"/>
</dbReference>
<dbReference type="Gene3D" id="3.50.50.60">
    <property type="entry name" value="FAD/NAD(P)-binding domain"/>
    <property type="match status" value="2"/>
</dbReference>
<dbReference type="PRINTS" id="PR00368">
    <property type="entry name" value="FADPNR"/>
</dbReference>
<dbReference type="InterPro" id="IPR028202">
    <property type="entry name" value="Reductase_C"/>
</dbReference>
<accession>A0A511DFJ6</accession>
<keyword evidence="3" id="KW-0274">FAD</keyword>
<dbReference type="GO" id="GO:0016651">
    <property type="term" value="F:oxidoreductase activity, acting on NAD(P)H"/>
    <property type="evidence" value="ECO:0007669"/>
    <property type="project" value="TreeGrafter"/>
</dbReference>
<feature type="domain" description="FAD/NAD(P)-binding" evidence="5">
    <location>
        <begin position="8"/>
        <end position="298"/>
    </location>
</feature>
<evidence type="ECO:0000256" key="4">
    <source>
        <dbReference type="ARBA" id="ARBA00023002"/>
    </source>
</evidence>
<dbReference type="OrthoDB" id="4475657at2"/>